<evidence type="ECO:0000256" key="2">
    <source>
        <dbReference type="ARBA" id="ARBA00022490"/>
    </source>
</evidence>
<accession>A0AAD7RCZ5</accession>
<evidence type="ECO:0000256" key="1">
    <source>
        <dbReference type="ARBA" id="ARBA00004514"/>
    </source>
</evidence>
<dbReference type="PANTHER" id="PTHR46985:SF2">
    <property type="entry name" value="APOPTOSIS-ASSOCIATED SPECK-LIKE PROTEIN CONTAINING A CARD"/>
    <property type="match status" value="1"/>
</dbReference>
<dbReference type="GO" id="GO:0006954">
    <property type="term" value="P:inflammatory response"/>
    <property type="evidence" value="ECO:0007669"/>
    <property type="project" value="UniProtKB-KW"/>
</dbReference>
<dbReference type="InterPro" id="IPR001315">
    <property type="entry name" value="CARD"/>
</dbReference>
<evidence type="ECO:0000313" key="9">
    <source>
        <dbReference type="Proteomes" id="UP001221898"/>
    </source>
</evidence>
<dbReference type="Gene3D" id="1.10.533.10">
    <property type="entry name" value="Death Domain, Fas"/>
    <property type="match status" value="1"/>
</dbReference>
<feature type="domain" description="FIIND" evidence="7">
    <location>
        <begin position="1"/>
        <end position="197"/>
    </location>
</feature>
<evidence type="ECO:0000256" key="3">
    <source>
        <dbReference type="ARBA" id="ARBA00022588"/>
    </source>
</evidence>
<protein>
    <submittedName>
        <fullName evidence="8">Uncharacterized protein</fullName>
    </submittedName>
</protein>
<comment type="subcellular location">
    <subcellularLocation>
        <location evidence="1">Cytoplasm</location>
        <location evidence="1">Cytosol</location>
    </subcellularLocation>
</comment>
<dbReference type="GO" id="GO:0045087">
    <property type="term" value="P:innate immune response"/>
    <property type="evidence" value="ECO:0007669"/>
    <property type="project" value="UniProtKB-KW"/>
</dbReference>
<evidence type="ECO:0000259" key="6">
    <source>
        <dbReference type="PROSITE" id="PS50209"/>
    </source>
</evidence>
<dbReference type="GO" id="GO:0005829">
    <property type="term" value="C:cytosol"/>
    <property type="evidence" value="ECO:0007669"/>
    <property type="project" value="UniProtKB-SubCell"/>
</dbReference>
<dbReference type="EMBL" id="JAINUG010000344">
    <property type="protein sequence ID" value="KAJ8377655.1"/>
    <property type="molecule type" value="Genomic_DNA"/>
</dbReference>
<dbReference type="AlphaFoldDB" id="A0AAD7RCZ5"/>
<organism evidence="8 9">
    <name type="scientific">Aldrovandia affinis</name>
    <dbReference type="NCBI Taxonomy" id="143900"/>
    <lineage>
        <taxon>Eukaryota</taxon>
        <taxon>Metazoa</taxon>
        <taxon>Chordata</taxon>
        <taxon>Craniata</taxon>
        <taxon>Vertebrata</taxon>
        <taxon>Euteleostomi</taxon>
        <taxon>Actinopterygii</taxon>
        <taxon>Neopterygii</taxon>
        <taxon>Teleostei</taxon>
        <taxon>Notacanthiformes</taxon>
        <taxon>Halosauridae</taxon>
        <taxon>Aldrovandia</taxon>
    </lineage>
</organism>
<evidence type="ECO:0000256" key="4">
    <source>
        <dbReference type="ARBA" id="ARBA00022859"/>
    </source>
</evidence>
<proteinExistence type="predicted"/>
<keyword evidence="3" id="KW-0399">Innate immunity</keyword>
<keyword evidence="2" id="KW-0963">Cytoplasm</keyword>
<gene>
    <name evidence="8" type="ORF">AAFF_G00255000</name>
</gene>
<dbReference type="PROSITE" id="PS50209">
    <property type="entry name" value="CARD"/>
    <property type="match status" value="1"/>
</dbReference>
<keyword evidence="9" id="KW-1185">Reference proteome</keyword>
<comment type="caution">
    <text evidence="8">The sequence shown here is derived from an EMBL/GenBank/DDBJ whole genome shotgun (WGS) entry which is preliminary data.</text>
</comment>
<dbReference type="Proteomes" id="UP001221898">
    <property type="component" value="Unassembled WGS sequence"/>
</dbReference>
<evidence type="ECO:0000256" key="5">
    <source>
        <dbReference type="ARBA" id="ARBA00023198"/>
    </source>
</evidence>
<evidence type="ECO:0000313" key="8">
    <source>
        <dbReference type="EMBL" id="KAJ8377655.1"/>
    </source>
</evidence>
<dbReference type="Pfam" id="PF00619">
    <property type="entry name" value="CARD"/>
    <property type="match status" value="1"/>
</dbReference>
<keyword evidence="5" id="KW-0395">Inflammatory response</keyword>
<dbReference type="GO" id="GO:0042981">
    <property type="term" value="P:regulation of apoptotic process"/>
    <property type="evidence" value="ECO:0007669"/>
    <property type="project" value="InterPro"/>
</dbReference>
<evidence type="ECO:0000259" key="7">
    <source>
        <dbReference type="PROSITE" id="PS51830"/>
    </source>
</evidence>
<dbReference type="InterPro" id="IPR051249">
    <property type="entry name" value="NLRP_Inflammasome"/>
</dbReference>
<name>A0AAD7RCZ5_9TELE</name>
<keyword evidence="4" id="KW-0391">Immunity</keyword>
<dbReference type="Pfam" id="PF13553">
    <property type="entry name" value="FIIND"/>
    <property type="match status" value="1"/>
</dbReference>
<dbReference type="SUPFAM" id="SSF47986">
    <property type="entry name" value="DEATH domain"/>
    <property type="match status" value="1"/>
</dbReference>
<feature type="domain" description="CARD" evidence="6">
    <location>
        <begin position="213"/>
        <end position="303"/>
    </location>
</feature>
<dbReference type="InterPro" id="IPR025307">
    <property type="entry name" value="FIIND_dom"/>
</dbReference>
<dbReference type="Pfam" id="PF23679">
    <property type="entry name" value="UPA-FIIND"/>
    <property type="match status" value="1"/>
</dbReference>
<reference evidence="8" key="1">
    <citation type="journal article" date="2023" name="Science">
        <title>Genome structures resolve the early diversification of teleost fishes.</title>
        <authorList>
            <person name="Parey E."/>
            <person name="Louis A."/>
            <person name="Montfort J."/>
            <person name="Bouchez O."/>
            <person name="Roques C."/>
            <person name="Iampietro C."/>
            <person name="Lluch J."/>
            <person name="Castinel A."/>
            <person name="Donnadieu C."/>
            <person name="Desvignes T."/>
            <person name="Floi Bucao C."/>
            <person name="Jouanno E."/>
            <person name="Wen M."/>
            <person name="Mejri S."/>
            <person name="Dirks R."/>
            <person name="Jansen H."/>
            <person name="Henkel C."/>
            <person name="Chen W.J."/>
            <person name="Zahm M."/>
            <person name="Cabau C."/>
            <person name="Klopp C."/>
            <person name="Thompson A.W."/>
            <person name="Robinson-Rechavi M."/>
            <person name="Braasch I."/>
            <person name="Lecointre G."/>
            <person name="Bobe J."/>
            <person name="Postlethwait J.H."/>
            <person name="Berthelot C."/>
            <person name="Roest Crollius H."/>
            <person name="Guiguen Y."/>
        </authorList>
    </citation>
    <scope>NUCLEOTIDE SEQUENCE</scope>
    <source>
        <strain evidence="8">NC1722</strain>
    </source>
</reference>
<sequence length="303" mass="35249">MPSPDPSLCDKVKVFHVKESGASLEDVREVTRFHVRILRPAFSPMGVAVQHIRGLFQRIRKYHLRVHSCLLVFHSHDKEHLTLNVYLIPSDQGLKKAVEEEEREFCSVRINKPPRINTSLTLHGAYNLISDDATINPKTLLLQGKQPLNFFEVFVEQPERTFSIELTDRTNTLKTIDIRPGDCRKREDPQGQGATSVAVMGDTRGRASDSSVTQTEGQHFVEKHELELINRVRMVESILDQLRHQRLINDEKYEFVKDKTTPRDRMRRLLYDVVYPGGRELMEELYRILEEKEPALMRDLKRR</sequence>
<dbReference type="PROSITE" id="PS51830">
    <property type="entry name" value="FIIND"/>
    <property type="match status" value="1"/>
</dbReference>
<dbReference type="InterPro" id="IPR011029">
    <property type="entry name" value="DEATH-like_dom_sf"/>
</dbReference>
<dbReference type="PANTHER" id="PTHR46985">
    <property type="entry name" value="NACHT, LRR AND PYD DOMAINS-CONTAINING PROTEIN 1"/>
    <property type="match status" value="1"/>
</dbReference>